<evidence type="ECO:0000259" key="6">
    <source>
        <dbReference type="PROSITE" id="PS51764"/>
    </source>
</evidence>
<feature type="signal peptide" evidence="5">
    <location>
        <begin position="1"/>
        <end position="17"/>
    </location>
</feature>
<organism evidence="7 8">
    <name type="scientific">Chytriomyces confervae</name>
    <dbReference type="NCBI Taxonomy" id="246404"/>
    <lineage>
        <taxon>Eukaryota</taxon>
        <taxon>Fungi</taxon>
        <taxon>Fungi incertae sedis</taxon>
        <taxon>Chytridiomycota</taxon>
        <taxon>Chytridiomycota incertae sedis</taxon>
        <taxon>Chytridiomycetes</taxon>
        <taxon>Chytridiales</taxon>
        <taxon>Chytriomycetaceae</taxon>
        <taxon>Chytriomyces</taxon>
    </lineage>
</organism>
<reference evidence="7 8" key="1">
    <citation type="journal article" date="2019" name="Sci. Rep.">
        <title>Comparative genomics of chytrid fungi reveal insights into the obligate biotrophic and pathogenic lifestyle of Synchytrium endobioticum.</title>
        <authorList>
            <person name="van de Vossenberg B.T.L.H."/>
            <person name="Warris S."/>
            <person name="Nguyen H.D.T."/>
            <person name="van Gent-Pelzer M.P.E."/>
            <person name="Joly D.L."/>
            <person name="van de Geest H.C."/>
            <person name="Bonants P.J.M."/>
            <person name="Smith D.S."/>
            <person name="Levesque C.A."/>
            <person name="van der Lee T.A.J."/>
        </authorList>
    </citation>
    <scope>NUCLEOTIDE SEQUENCE [LARGE SCALE GENOMIC DNA]</scope>
    <source>
        <strain evidence="7 8">CBS 675.73</strain>
    </source>
</reference>
<dbReference type="SUPFAM" id="SSF51445">
    <property type="entry name" value="(Trans)glycosidases"/>
    <property type="match status" value="1"/>
</dbReference>
<dbReference type="InterPro" id="IPR000805">
    <property type="entry name" value="Glyco_hydro_26"/>
</dbReference>
<dbReference type="PROSITE" id="PS51764">
    <property type="entry name" value="GH26"/>
    <property type="match status" value="1"/>
</dbReference>
<keyword evidence="3 4" id="KW-0326">Glycosidase</keyword>
<evidence type="ECO:0000313" key="7">
    <source>
        <dbReference type="EMBL" id="TPX75365.1"/>
    </source>
</evidence>
<gene>
    <name evidence="7" type="ORF">CcCBS67573_g03355</name>
</gene>
<dbReference type="AlphaFoldDB" id="A0A507FI97"/>
<protein>
    <submittedName>
        <fullName evidence="7">Mannan endo-1,4-beta-mannosidase</fullName>
    </submittedName>
</protein>
<proteinExistence type="inferred from homology"/>
<dbReference type="InterPro" id="IPR017853">
    <property type="entry name" value="GH"/>
</dbReference>
<keyword evidence="5" id="KW-0732">Signal</keyword>
<dbReference type="PANTHER" id="PTHR40079:SF4">
    <property type="entry name" value="GH26 DOMAIN-CONTAINING PROTEIN-RELATED"/>
    <property type="match status" value="1"/>
</dbReference>
<dbReference type="Proteomes" id="UP000320333">
    <property type="component" value="Unassembled WGS sequence"/>
</dbReference>
<feature type="domain" description="GH26" evidence="6">
    <location>
        <begin position="2"/>
        <end position="319"/>
    </location>
</feature>
<sequence length="405" mass="44146">MRTCLAALLLLAHRALSQDTGIIAGVWLDDPDTPQAFNARMGLKMGSFQVATSIPYDLDAAGIIYNDPHTEKQYAYLSNVTRWADGTNASVFMTAYADMRHPDGRIGMDLVTDESITRLAIRLNAISGRQVFLRWLPEMNGEWMLYGQKPVEYVALWIRMYGIFRATAPRVVLVWSPNLDISDASYFPGEQYVDWVGCSVYFKGYGVNSLVDQSSAATTMSACYSYAQQYNKPFVLSETAAGWEIGSGVSKLTGATLVASNEVDHPTFTKSFWAGILNANVFAQFPLLRGFYIFEVAKQEEDFYRDYKVGNDSAVTAAFLSLIPPVRQYLIFASDVAVTSATSGTSSSSRATWSATSETPAADTSVPVVTASPQSFAKTASASGFPSASASAIVCVLALFVLQQQ</sequence>
<dbReference type="Pfam" id="PF02156">
    <property type="entry name" value="Glyco_hydro_26"/>
    <property type="match status" value="1"/>
</dbReference>
<name>A0A507FI97_9FUNG</name>
<keyword evidence="8" id="KW-1185">Reference proteome</keyword>
<dbReference type="GO" id="GO:0016985">
    <property type="term" value="F:mannan endo-1,4-beta-mannosidase activity"/>
    <property type="evidence" value="ECO:0007669"/>
    <property type="project" value="InterPro"/>
</dbReference>
<accession>A0A507FI97</accession>
<feature type="active site" description="Nucleophile" evidence="4">
    <location>
        <position position="238"/>
    </location>
</feature>
<evidence type="ECO:0000313" key="8">
    <source>
        <dbReference type="Proteomes" id="UP000320333"/>
    </source>
</evidence>
<dbReference type="InterPro" id="IPR022790">
    <property type="entry name" value="GH26_dom"/>
</dbReference>
<dbReference type="PANTHER" id="PTHR40079">
    <property type="entry name" value="MANNAN ENDO-1,4-BETA-MANNOSIDASE E-RELATED"/>
    <property type="match status" value="1"/>
</dbReference>
<evidence type="ECO:0000256" key="4">
    <source>
        <dbReference type="PROSITE-ProRule" id="PRU01100"/>
    </source>
</evidence>
<keyword evidence="2 4" id="KW-0378">Hydrolase</keyword>
<dbReference type="GO" id="GO:0006080">
    <property type="term" value="P:substituted mannan metabolic process"/>
    <property type="evidence" value="ECO:0007669"/>
    <property type="project" value="InterPro"/>
</dbReference>
<evidence type="ECO:0000256" key="2">
    <source>
        <dbReference type="ARBA" id="ARBA00022801"/>
    </source>
</evidence>
<feature type="chain" id="PRO_5021188838" evidence="5">
    <location>
        <begin position="18"/>
        <end position="405"/>
    </location>
</feature>
<evidence type="ECO:0000256" key="1">
    <source>
        <dbReference type="ARBA" id="ARBA00007754"/>
    </source>
</evidence>
<dbReference type="OrthoDB" id="428177at2759"/>
<dbReference type="Gene3D" id="3.20.20.80">
    <property type="entry name" value="Glycosidases"/>
    <property type="match status" value="1"/>
</dbReference>
<evidence type="ECO:0000256" key="5">
    <source>
        <dbReference type="SAM" id="SignalP"/>
    </source>
</evidence>
<feature type="active site" description="Proton donor" evidence="4">
    <location>
        <position position="138"/>
    </location>
</feature>
<dbReference type="EMBL" id="QEAP01000083">
    <property type="protein sequence ID" value="TPX75365.1"/>
    <property type="molecule type" value="Genomic_DNA"/>
</dbReference>
<comment type="caution">
    <text evidence="7">The sequence shown here is derived from an EMBL/GenBank/DDBJ whole genome shotgun (WGS) entry which is preliminary data.</text>
</comment>
<evidence type="ECO:0000256" key="3">
    <source>
        <dbReference type="ARBA" id="ARBA00023295"/>
    </source>
</evidence>
<comment type="similarity">
    <text evidence="1 4">Belongs to the glycosyl hydrolase 26 family.</text>
</comment>